<dbReference type="Proteomes" id="UP000187941">
    <property type="component" value="Chromosome"/>
</dbReference>
<protein>
    <recommendedName>
        <fullName evidence="1">Cyclic nucleotide-binding domain-containing protein</fullName>
    </recommendedName>
</protein>
<evidence type="ECO:0000313" key="3">
    <source>
        <dbReference type="Proteomes" id="UP000187941"/>
    </source>
</evidence>
<gene>
    <name evidence="2" type="ORF">AWR27_07980</name>
</gene>
<evidence type="ECO:0000259" key="1">
    <source>
        <dbReference type="PROSITE" id="PS50042"/>
    </source>
</evidence>
<dbReference type="InterPro" id="IPR000595">
    <property type="entry name" value="cNMP-bd_dom"/>
</dbReference>
<dbReference type="AlphaFoldDB" id="A0A1P9WV82"/>
<dbReference type="KEGG" id="smon:AWR27_07980"/>
<feature type="domain" description="Cyclic nucleotide-binding" evidence="1">
    <location>
        <begin position="11"/>
        <end position="122"/>
    </location>
</feature>
<dbReference type="RefSeq" id="WP_077130708.1">
    <property type="nucleotide sequence ID" value="NZ_CP014263.1"/>
</dbReference>
<dbReference type="Gene3D" id="2.60.120.10">
    <property type="entry name" value="Jelly Rolls"/>
    <property type="match status" value="1"/>
</dbReference>
<reference evidence="2 3" key="1">
    <citation type="submission" date="2016-01" db="EMBL/GenBank/DDBJ databases">
        <authorList>
            <person name="Oliw E.H."/>
        </authorList>
    </citation>
    <scope>NUCLEOTIDE SEQUENCE [LARGE SCALE GENOMIC DNA]</scope>
    <source>
        <strain evidence="2 3">DY10</strain>
    </source>
</reference>
<dbReference type="InterPro" id="IPR014710">
    <property type="entry name" value="RmlC-like_jellyroll"/>
</dbReference>
<proteinExistence type="predicted"/>
<accession>A0A1P9WV82</accession>
<dbReference type="OrthoDB" id="680421at2"/>
<dbReference type="STRING" id="1178516.AWR27_07980"/>
<evidence type="ECO:0000313" key="2">
    <source>
        <dbReference type="EMBL" id="AQG79269.1"/>
    </source>
</evidence>
<dbReference type="CDD" id="cd00038">
    <property type="entry name" value="CAP_ED"/>
    <property type="match status" value="1"/>
</dbReference>
<dbReference type="EMBL" id="CP014263">
    <property type="protein sequence ID" value="AQG79269.1"/>
    <property type="molecule type" value="Genomic_DNA"/>
</dbReference>
<dbReference type="InterPro" id="IPR018490">
    <property type="entry name" value="cNMP-bd_dom_sf"/>
</dbReference>
<organism evidence="2 3">
    <name type="scientific">Spirosoma montaniterrae</name>
    <dbReference type="NCBI Taxonomy" id="1178516"/>
    <lineage>
        <taxon>Bacteria</taxon>
        <taxon>Pseudomonadati</taxon>
        <taxon>Bacteroidota</taxon>
        <taxon>Cytophagia</taxon>
        <taxon>Cytophagales</taxon>
        <taxon>Cytophagaceae</taxon>
        <taxon>Spirosoma</taxon>
    </lineage>
</organism>
<dbReference type="SUPFAM" id="SSF51206">
    <property type="entry name" value="cAMP-binding domain-like"/>
    <property type="match status" value="1"/>
</dbReference>
<sequence>MTHPLLAYFAQFIPLSPVIEDAVAASFMHQSLKRGDYLLEAGQTASYAHFVVSGALRVFTHTERADITIWLGLAGSMVVSLPSFIERKPSPEWIQAIDDTRVYSVHYNALQQLYDAHPELDRLGRLLIERYAIQLREHGFSLRCHTTTERYENLLRQRPELFEQVPLTHIASFLGMTPQAMSLARAKR</sequence>
<dbReference type="Pfam" id="PF00027">
    <property type="entry name" value="cNMP_binding"/>
    <property type="match status" value="1"/>
</dbReference>
<keyword evidence="3" id="KW-1185">Reference proteome</keyword>
<name>A0A1P9WV82_9BACT</name>
<dbReference type="PROSITE" id="PS50042">
    <property type="entry name" value="CNMP_BINDING_3"/>
    <property type="match status" value="1"/>
</dbReference>